<evidence type="ECO:0000313" key="3">
    <source>
        <dbReference type="Proteomes" id="UP000297729"/>
    </source>
</evidence>
<dbReference type="EMBL" id="SPVG01000152">
    <property type="protein sequence ID" value="TFW20294.1"/>
    <property type="molecule type" value="Genomic_DNA"/>
</dbReference>
<sequence length="111" mass="11878">MPFDGFIVPQLAGRFAADAPETGLILLRAIGVAIQIFSKAGILAHCAAILIWSCTAWKAKRARATAIIGLPAALRPAGLLLFTDQVLHPQSLMMIFSLHALWYPAAASGRR</sequence>
<feature type="transmembrane region" description="Helical" evidence="1">
    <location>
        <begin position="25"/>
        <end position="52"/>
    </location>
</feature>
<dbReference type="RefSeq" id="WP_167761338.1">
    <property type="nucleotide sequence ID" value="NZ_SPVG01000152.1"/>
</dbReference>
<reference evidence="2 3" key="1">
    <citation type="submission" date="2019-03" db="EMBL/GenBank/DDBJ databases">
        <title>Draft Genome Sequence of Duganella callidus sp. nov., a Novel Duganella Species Isolated from Cultivated Soil.</title>
        <authorList>
            <person name="Raths R."/>
            <person name="Peta V."/>
            <person name="Bucking H."/>
        </authorList>
    </citation>
    <scope>NUCLEOTIDE SEQUENCE [LARGE SCALE GENOMIC DNA]</scope>
    <source>
        <strain evidence="2 3">DN04</strain>
    </source>
</reference>
<protein>
    <submittedName>
        <fullName evidence="2">Uncharacterized protein</fullName>
    </submittedName>
</protein>
<organism evidence="2 3">
    <name type="scientific">Duganella callida</name>
    <dbReference type="NCBI Taxonomy" id="2561932"/>
    <lineage>
        <taxon>Bacteria</taxon>
        <taxon>Pseudomonadati</taxon>
        <taxon>Pseudomonadota</taxon>
        <taxon>Betaproteobacteria</taxon>
        <taxon>Burkholderiales</taxon>
        <taxon>Oxalobacteraceae</taxon>
        <taxon>Telluria group</taxon>
        <taxon>Duganella</taxon>
    </lineage>
</organism>
<evidence type="ECO:0000256" key="1">
    <source>
        <dbReference type="SAM" id="Phobius"/>
    </source>
</evidence>
<name>A0A4Y9SCP0_9BURK</name>
<dbReference type="AlphaFoldDB" id="A0A4Y9SCP0"/>
<evidence type="ECO:0000313" key="2">
    <source>
        <dbReference type="EMBL" id="TFW20294.1"/>
    </source>
</evidence>
<keyword evidence="1" id="KW-1133">Transmembrane helix</keyword>
<keyword evidence="1" id="KW-0472">Membrane</keyword>
<accession>A0A4Y9SCP0</accession>
<gene>
    <name evidence="2" type="ORF">E4L98_14965</name>
</gene>
<dbReference type="Proteomes" id="UP000297729">
    <property type="component" value="Unassembled WGS sequence"/>
</dbReference>
<comment type="caution">
    <text evidence="2">The sequence shown here is derived from an EMBL/GenBank/DDBJ whole genome shotgun (WGS) entry which is preliminary data.</text>
</comment>
<keyword evidence="3" id="KW-1185">Reference proteome</keyword>
<proteinExistence type="predicted"/>
<keyword evidence="1" id="KW-0812">Transmembrane</keyword>